<dbReference type="Pfam" id="PF03121">
    <property type="entry name" value="Herpes_UL52"/>
    <property type="match status" value="1"/>
</dbReference>
<dbReference type="GO" id="GO:0043161">
    <property type="term" value="P:proteasome-mediated ubiquitin-dependent protein catabolic process"/>
    <property type="evidence" value="ECO:0007669"/>
    <property type="project" value="TreeGrafter"/>
</dbReference>
<dbReference type="InterPro" id="IPR001870">
    <property type="entry name" value="B30.2/SPRY"/>
</dbReference>
<gene>
    <name evidence="5" type="ORF">HFQ381_LOCUS5383</name>
</gene>
<dbReference type="SMART" id="SM00969">
    <property type="entry name" value="SOCS_box"/>
    <property type="match status" value="1"/>
</dbReference>
<dbReference type="Gene3D" id="2.60.120.920">
    <property type="match status" value="1"/>
</dbReference>
<dbReference type="PROSITE" id="PS50188">
    <property type="entry name" value="B302_SPRY"/>
    <property type="match status" value="1"/>
</dbReference>
<dbReference type="EMBL" id="CAJOBO010000225">
    <property type="protein sequence ID" value="CAF4167508.1"/>
    <property type="molecule type" value="Genomic_DNA"/>
</dbReference>
<dbReference type="AlphaFoldDB" id="A0A819Z9V0"/>
<feature type="region of interest" description="Disordered" evidence="2">
    <location>
        <begin position="67"/>
        <end position="98"/>
    </location>
</feature>
<feature type="domain" description="B30.2/SPRY" evidence="3">
    <location>
        <begin position="237"/>
        <end position="465"/>
    </location>
</feature>
<feature type="compositionally biased region" description="Low complexity" evidence="2">
    <location>
        <begin position="367"/>
        <end position="383"/>
    </location>
</feature>
<dbReference type="Pfam" id="PF07525">
    <property type="entry name" value="SOCS_box"/>
    <property type="match status" value="1"/>
</dbReference>
<dbReference type="Gene3D" id="1.10.750.20">
    <property type="entry name" value="SOCS box"/>
    <property type="match status" value="1"/>
</dbReference>
<comment type="caution">
    <text evidence="5">The sequence shown here is derived from an EMBL/GenBank/DDBJ whole genome shotgun (WGS) entry which is preliminary data.</text>
</comment>
<feature type="domain" description="SOCS box" evidence="4">
    <location>
        <begin position="455"/>
        <end position="510"/>
    </location>
</feature>
<dbReference type="SUPFAM" id="SSF49899">
    <property type="entry name" value="Concanavalin A-like lectins/glucanases"/>
    <property type="match status" value="1"/>
</dbReference>
<comment type="similarity">
    <text evidence="1">Belongs to the SPSB family.</text>
</comment>
<dbReference type="Proteomes" id="UP000663851">
    <property type="component" value="Unassembled WGS sequence"/>
</dbReference>
<evidence type="ECO:0000256" key="1">
    <source>
        <dbReference type="ARBA" id="ARBA00010910"/>
    </source>
</evidence>
<dbReference type="PROSITE" id="PS50225">
    <property type="entry name" value="SOCS"/>
    <property type="match status" value="1"/>
</dbReference>
<feature type="compositionally biased region" description="Polar residues" evidence="2">
    <location>
        <begin position="71"/>
        <end position="95"/>
    </location>
</feature>
<feature type="region of interest" description="Disordered" evidence="2">
    <location>
        <begin position="179"/>
        <end position="209"/>
    </location>
</feature>
<proteinExistence type="inferred from homology"/>
<dbReference type="SMART" id="SM00449">
    <property type="entry name" value="SPRY"/>
    <property type="match status" value="1"/>
</dbReference>
<dbReference type="GO" id="GO:0019005">
    <property type="term" value="C:SCF ubiquitin ligase complex"/>
    <property type="evidence" value="ECO:0007669"/>
    <property type="project" value="TreeGrafter"/>
</dbReference>
<dbReference type="InterPro" id="IPR032675">
    <property type="entry name" value="LRR_dom_sf"/>
</dbReference>
<dbReference type="Gene3D" id="3.80.10.10">
    <property type="entry name" value="Ribonuclease Inhibitor"/>
    <property type="match status" value="1"/>
</dbReference>
<name>A0A819Z9V0_9BILA</name>
<dbReference type="PANTHER" id="PTHR12245">
    <property type="entry name" value="SPRY DOMAIN CONTAINING SOCS BOX PROTEIN"/>
    <property type="match status" value="1"/>
</dbReference>
<evidence type="ECO:0000313" key="5">
    <source>
        <dbReference type="EMBL" id="CAF4167508.1"/>
    </source>
</evidence>
<accession>A0A819Z9V0</accession>
<dbReference type="FunFam" id="1.10.750.20:FF:000001">
    <property type="entry name" value="Ankyrin repeat and SOCS box containing 1"/>
    <property type="match status" value="1"/>
</dbReference>
<feature type="region of interest" description="Disordered" evidence="2">
    <location>
        <begin position="364"/>
        <end position="384"/>
    </location>
</feature>
<dbReference type="Pfam" id="PF00622">
    <property type="entry name" value="SPRY"/>
    <property type="match status" value="1"/>
</dbReference>
<dbReference type="SUPFAM" id="SSF52047">
    <property type="entry name" value="RNI-like"/>
    <property type="match status" value="1"/>
</dbReference>
<evidence type="ECO:0000313" key="6">
    <source>
        <dbReference type="Proteomes" id="UP000663851"/>
    </source>
</evidence>
<evidence type="ECO:0000256" key="2">
    <source>
        <dbReference type="SAM" id="MobiDB-lite"/>
    </source>
</evidence>
<dbReference type="InterPro" id="IPR003877">
    <property type="entry name" value="SPRY_dom"/>
</dbReference>
<sequence>MVLPRKTKSTGIRHELNNSIKKSKAIATNSKQKSLHTKRKKLTKRVDLNDPSANTITLRRSRRLTNRKKQLSNIPSESASTSILTSNPPIPTNLNPIKKNYPLRSRVRRASLTSNNQITTVATANRRSRISKQQELISKSLSSMGLRNGKIVNLRSTISGPSSQTSEDLANPTLPLIAFNPVPRQHQPHNSTLSTSDSSTNSYYNNNNNNNDSNVVCQYHYSNITNHPSLDSNKHFPIRLDILLDRPPVSREKQVEYGWNHDDRSMNIFVKHNDPCTFHRHPVAQSTDAVRCKKGFTTGIHVWEIEWNTRQRGTHAVVGVGTIKAPLHCPGYQALVGMNQDSWGWDLGRNKLYHKGVNSVYASTQYPSSSSLSPTTTTTSTLTDPADALNNNGISYPSKSDDCFVVPDKFYVVLDLEEGTLAYIVDGQYLGVAFNDLKDKGALYPMVSSVWGHCEITMRYINGLEPEPLQLMDTCRRVIRKRLGRTNLHLINHLTLPTSLRNYLDEILYLFNFESQPGGTRRYQVADIDVFIHEYYQLPANQRHCYEIIVDKKPSKLYFDLEYDITANPTIDGPKLTNNFIQFVLSFMRIRSDELNYSAKDVLVLDSTSSRKFSRHLIFQTKDPFLDNQAVGKFVNLILEDIHGCLINHQCAATENVSPFENQQTSLTLDSTVFAKNLLVSLQPYLSRFEHCTCVDDDSQLRFRDIIEFVLNKNGNNGITWFCDIGVYTKNRAFRLLRSSKFDKLEYFTVAPERQWKPHTQRPDPHLSGPPTEAERQIFMASLVYFNGPIRRFIHVDDVCTTSNTKSVNPRSQQSSYVIDDLDKVRLDYPELANFMDNVAQNKNDAAGDQRMSRLYKAKHIQNDFRWEIGFLYAGSYKYCERIQRHHKNNNIYFVVDMRKGTYRQKCHDSDCQNFQGIEKPLPANTTPWLTVVNQDWDNISPRNFKNITEERLPKQKPYWLTKSNLEIPHKSRALVDIIQSYKARANEPGFLKRTILTRNYQQRNKFAEKDFFEQGPDVYAASRTIEYGGRFRMNGRLKWVTKFEKPKGTLSLNLNFQLEAVDLSQSMINVDGLDHYVGCANIKAMYLAKCHHVDDWFLSRLADDFQDQLLFLDISECPSVGITGILALCRLKSLKRLRLYNLPPFAGKEVATMIFEENVPDCLVEGVDYETAVITGLLTAGDTQNQEEVKMIDTVNNDQEHVEDRAR</sequence>
<dbReference type="CDD" id="cd12906">
    <property type="entry name" value="SPRY_SOCS1-2-4"/>
    <property type="match status" value="1"/>
</dbReference>
<reference evidence="5" key="1">
    <citation type="submission" date="2021-02" db="EMBL/GenBank/DDBJ databases">
        <authorList>
            <person name="Nowell W R."/>
        </authorList>
    </citation>
    <scope>NUCLEOTIDE SEQUENCE</scope>
</reference>
<dbReference type="InterPro" id="IPR050672">
    <property type="entry name" value="FBXO45-Fsn/SPSB_families"/>
</dbReference>
<feature type="compositionally biased region" description="Low complexity" evidence="2">
    <location>
        <begin position="190"/>
        <end position="209"/>
    </location>
</feature>
<evidence type="ECO:0000259" key="3">
    <source>
        <dbReference type="PROSITE" id="PS50188"/>
    </source>
</evidence>
<dbReference type="PANTHER" id="PTHR12245:SF11">
    <property type="entry name" value="PROTEIN GUSTAVUS"/>
    <property type="match status" value="1"/>
</dbReference>
<dbReference type="InterPro" id="IPR043136">
    <property type="entry name" value="B30.2/SPRY_sf"/>
</dbReference>
<protein>
    <submittedName>
        <fullName evidence="5">Uncharacterized protein</fullName>
    </submittedName>
</protein>
<evidence type="ECO:0000259" key="4">
    <source>
        <dbReference type="PROSITE" id="PS50225"/>
    </source>
</evidence>
<organism evidence="5 6">
    <name type="scientific">Rotaria socialis</name>
    <dbReference type="NCBI Taxonomy" id="392032"/>
    <lineage>
        <taxon>Eukaryota</taxon>
        <taxon>Metazoa</taxon>
        <taxon>Spiralia</taxon>
        <taxon>Gnathifera</taxon>
        <taxon>Rotifera</taxon>
        <taxon>Eurotatoria</taxon>
        <taxon>Bdelloidea</taxon>
        <taxon>Philodinida</taxon>
        <taxon>Philodinidae</taxon>
        <taxon>Rotaria</taxon>
    </lineage>
</organism>
<dbReference type="InterPro" id="IPR001496">
    <property type="entry name" value="SOCS_box"/>
</dbReference>
<dbReference type="InterPro" id="IPR013320">
    <property type="entry name" value="ConA-like_dom_sf"/>
</dbReference>